<dbReference type="Gene3D" id="2.60.40.1180">
    <property type="entry name" value="Golgi alpha-mannosidase II"/>
    <property type="match status" value="1"/>
</dbReference>
<dbReference type="PANTHER" id="PTHR47786:SF2">
    <property type="entry name" value="GLYCOSYL HYDROLASE FAMILY 13 CATALYTIC DOMAIN-CONTAINING PROTEIN"/>
    <property type="match status" value="1"/>
</dbReference>
<dbReference type="EMBL" id="SPVF01000089">
    <property type="protein sequence ID" value="TFW24040.1"/>
    <property type="molecule type" value="Genomic_DNA"/>
</dbReference>
<dbReference type="SUPFAM" id="SSF51011">
    <property type="entry name" value="Glycosyl hydrolase domain"/>
    <property type="match status" value="1"/>
</dbReference>
<evidence type="ECO:0000313" key="3">
    <source>
        <dbReference type="EMBL" id="TFW24040.1"/>
    </source>
</evidence>
<dbReference type="AlphaFoldDB" id="A0A4Y9SHM7"/>
<feature type="domain" description="Glycosyl hydrolase family 13 catalytic" evidence="2">
    <location>
        <begin position="37"/>
        <end position="361"/>
    </location>
</feature>
<dbReference type="CDD" id="cd11313">
    <property type="entry name" value="AmyAc_arch_bac_AmyA"/>
    <property type="match status" value="1"/>
</dbReference>
<feature type="signal peptide" evidence="1">
    <location>
        <begin position="1"/>
        <end position="23"/>
    </location>
</feature>
<dbReference type="OrthoDB" id="9805159at2"/>
<dbReference type="Pfam" id="PF00128">
    <property type="entry name" value="Alpha-amylase"/>
    <property type="match status" value="1"/>
</dbReference>
<dbReference type="InterPro" id="IPR006047">
    <property type="entry name" value="GH13_cat_dom"/>
</dbReference>
<dbReference type="SUPFAM" id="SSF51445">
    <property type="entry name" value="(Trans)glycosidases"/>
    <property type="match status" value="1"/>
</dbReference>
<dbReference type="PANTHER" id="PTHR47786">
    <property type="entry name" value="ALPHA-1,4-GLUCAN:MALTOSE-1-PHOSPHATE MALTOSYLTRANSFERASE"/>
    <property type="match status" value="1"/>
</dbReference>
<name>A0A4Y9SHM7_9BURK</name>
<dbReference type="Gene3D" id="3.20.20.80">
    <property type="entry name" value="Glycosidases"/>
    <property type="match status" value="1"/>
</dbReference>
<organism evidence="3 4">
    <name type="scientific">Zemynaea arenosa</name>
    <dbReference type="NCBI Taxonomy" id="2561931"/>
    <lineage>
        <taxon>Bacteria</taxon>
        <taxon>Pseudomonadati</taxon>
        <taxon>Pseudomonadota</taxon>
        <taxon>Betaproteobacteria</taxon>
        <taxon>Burkholderiales</taxon>
        <taxon>Oxalobacteraceae</taxon>
        <taxon>Telluria group</taxon>
        <taxon>Zemynaea</taxon>
    </lineage>
</organism>
<sequence length="434" mass="48925">MIRLPALLLSAALLALPTAPAYAMDHVAWSRNANIYEVNVRQYTQEGTFNAFAQHLPRLKKMGVDILWLMPINPIGEKNRKGPLGSYYAVRDYTAVNPEFGTLDDLRKLVKQAHALGMRVIIDWVPNHTAWDHPWVTQHPDWYKKNAKGEIYAVTWNPDSPNPEYWTDVVGLDYSNKDLWAGMIEAMSYWLREADIDGFRCDVAGNLPTPFWNEARQKLDRVKPVFMLAESDKPELHAAAFDMTYGWDSGEIFKAIAKGKADASALKAFIEQPKLVFPADAYRMRFTSNHDWNSWEGSDVELYGPAAPAMAVLAATLPGMPLVYGGQEGKLDKRIEFFQKDPIDWKGYPLAGFYAQLLKLKHANPALWNGQYGAKAEVLPTDNSKVFAFRRQKDKNVVTVAVNLSGTAQRVALPGRTRPLELPAWGHHIDAKSR</sequence>
<keyword evidence="4" id="KW-1185">Reference proteome</keyword>
<dbReference type="InterPro" id="IPR013780">
    <property type="entry name" value="Glyco_hydro_b"/>
</dbReference>
<evidence type="ECO:0000313" key="4">
    <source>
        <dbReference type="Proteomes" id="UP000298438"/>
    </source>
</evidence>
<dbReference type="RefSeq" id="WP_135206381.1">
    <property type="nucleotide sequence ID" value="NZ_SPVF01000089.1"/>
</dbReference>
<dbReference type="GO" id="GO:0016798">
    <property type="term" value="F:hydrolase activity, acting on glycosyl bonds"/>
    <property type="evidence" value="ECO:0007669"/>
    <property type="project" value="UniProtKB-KW"/>
</dbReference>
<accession>A0A4Y9SHM7</accession>
<dbReference type="InterPro" id="IPR017853">
    <property type="entry name" value="GH"/>
</dbReference>
<keyword evidence="1" id="KW-0732">Signal</keyword>
<evidence type="ECO:0000256" key="1">
    <source>
        <dbReference type="SAM" id="SignalP"/>
    </source>
</evidence>
<feature type="chain" id="PRO_5021255702" evidence="1">
    <location>
        <begin position="24"/>
        <end position="434"/>
    </location>
</feature>
<dbReference type="GO" id="GO:0005975">
    <property type="term" value="P:carbohydrate metabolic process"/>
    <property type="evidence" value="ECO:0007669"/>
    <property type="project" value="InterPro"/>
</dbReference>
<proteinExistence type="predicted"/>
<reference evidence="3 4" key="1">
    <citation type="submission" date="2019-03" db="EMBL/GenBank/DDBJ databases">
        <title>Draft Genome Sequence of Massilia arenosa sp. nov., a Novel Massilia Species Isolated from a Sandy-loam Maize Soil.</title>
        <authorList>
            <person name="Raths R."/>
            <person name="Peta V."/>
            <person name="Bucking H."/>
        </authorList>
    </citation>
    <scope>NUCLEOTIDE SEQUENCE [LARGE SCALE GENOMIC DNA]</scope>
    <source>
        <strain evidence="3 4">MC02</strain>
    </source>
</reference>
<dbReference type="Proteomes" id="UP000298438">
    <property type="component" value="Unassembled WGS sequence"/>
</dbReference>
<evidence type="ECO:0000259" key="2">
    <source>
        <dbReference type="SMART" id="SM00642"/>
    </source>
</evidence>
<gene>
    <name evidence="3" type="ORF">E4L96_06365</name>
</gene>
<protein>
    <submittedName>
        <fullName evidence="3">Alpha-amylase</fullName>
    </submittedName>
</protein>
<comment type="caution">
    <text evidence="3">The sequence shown here is derived from an EMBL/GenBank/DDBJ whole genome shotgun (WGS) entry which is preliminary data.</text>
</comment>
<dbReference type="SMART" id="SM00642">
    <property type="entry name" value="Aamy"/>
    <property type="match status" value="1"/>
</dbReference>